<keyword evidence="2" id="KW-0813">Transport</keyword>
<feature type="transmembrane region" description="Helical" evidence="7">
    <location>
        <begin position="207"/>
        <end position="228"/>
    </location>
</feature>
<feature type="transmembrane region" description="Helical" evidence="7">
    <location>
        <begin position="80"/>
        <end position="102"/>
    </location>
</feature>
<accession>A0A6G1IAW7</accession>
<evidence type="ECO:0000256" key="2">
    <source>
        <dbReference type="ARBA" id="ARBA00022448"/>
    </source>
</evidence>
<evidence type="ECO:0000256" key="1">
    <source>
        <dbReference type="ARBA" id="ARBA00004141"/>
    </source>
</evidence>
<evidence type="ECO:0000256" key="7">
    <source>
        <dbReference type="SAM" id="Phobius"/>
    </source>
</evidence>
<dbReference type="PANTHER" id="PTHR43791">
    <property type="entry name" value="PERMEASE-RELATED"/>
    <property type="match status" value="1"/>
</dbReference>
<feature type="transmembrane region" description="Helical" evidence="7">
    <location>
        <begin position="349"/>
        <end position="366"/>
    </location>
</feature>
<dbReference type="GO" id="GO:0022857">
    <property type="term" value="F:transmembrane transporter activity"/>
    <property type="evidence" value="ECO:0007669"/>
    <property type="project" value="InterPro"/>
</dbReference>
<sequence length="538" mass="58725">MGAGVCCFSCLHHIFSLGLVMALEKDEKSVTIFEENLSTESESEPAPSDLDGAAIFLDAHKDVDISHIDIVKLRHKIDRCLVPLMCLCFIMQFLDKAIYNYTALMGLPKDLHFKHGDFSNVASGYAFAHLAMQLPNTYLLQRLPASKWLCSCMIGWGLVTLCTASVQNFAGIFVARIFLAITEATIGPSLMLITAQWYRKSEQAPRFAIWHSAPGVGQILGGLMSYAFQVPQQGKLAGWRLMFIALGIITLFVAGLCFYYLPDTPMNSRWLSTEEKVAILKHVSVNMTGISNHKPRPGELLEAAKDVQIYGLALPAVLAAMTSGLTGTYSTTLIKNLGFTSRQSALLNMPSGIVNILSNMIVGFGIRRTSYRWAWGVGCTIPGITGAAMLSFLPQPNAAGSLVGIYLVGAITSISTIMQQWAMANVSGHTKRALTAGVMSACYGIGGILGPQTFQDKYAPRYLPATLTVMATQASCAVVFVCLFQYYLWENRRRDRVQSNHGIVEDVGEVDMSNQDAWAGATDRENPQFSFVPVLPAV</sequence>
<dbReference type="OrthoDB" id="6730379at2759"/>
<name>A0A6G1IAW7_9PEZI</name>
<feature type="transmembrane region" description="Helical" evidence="7">
    <location>
        <begin position="462"/>
        <end position="489"/>
    </location>
</feature>
<evidence type="ECO:0000256" key="3">
    <source>
        <dbReference type="ARBA" id="ARBA00022692"/>
    </source>
</evidence>
<dbReference type="InterPro" id="IPR011701">
    <property type="entry name" value="MFS"/>
</dbReference>
<dbReference type="InterPro" id="IPR036259">
    <property type="entry name" value="MFS_trans_sf"/>
</dbReference>
<dbReference type="AlphaFoldDB" id="A0A6G1IAW7"/>
<feature type="transmembrane region" description="Helical" evidence="7">
    <location>
        <begin position="172"/>
        <end position="195"/>
    </location>
</feature>
<dbReference type="PANTHER" id="PTHR43791:SF40">
    <property type="entry name" value="THIAMINE PATHWAY TRANSPORTER THI73"/>
    <property type="match status" value="1"/>
</dbReference>
<dbReference type="Pfam" id="PF07690">
    <property type="entry name" value="MFS_1"/>
    <property type="match status" value="1"/>
</dbReference>
<feature type="domain" description="Major facilitator superfamily (MFS) profile" evidence="9">
    <location>
        <begin position="81"/>
        <end position="492"/>
    </location>
</feature>
<feature type="transmembrane region" description="Helical" evidence="7">
    <location>
        <begin position="148"/>
        <end position="166"/>
    </location>
</feature>
<evidence type="ECO:0000313" key="11">
    <source>
        <dbReference type="Proteomes" id="UP000799640"/>
    </source>
</evidence>
<evidence type="ECO:0000256" key="4">
    <source>
        <dbReference type="ARBA" id="ARBA00022989"/>
    </source>
</evidence>
<feature type="transmembrane region" description="Helical" evidence="7">
    <location>
        <begin position="309"/>
        <end position="329"/>
    </location>
</feature>
<keyword evidence="8" id="KW-0732">Signal</keyword>
<feature type="transmembrane region" description="Helical" evidence="7">
    <location>
        <begin position="433"/>
        <end position="450"/>
    </location>
</feature>
<evidence type="ECO:0000256" key="5">
    <source>
        <dbReference type="ARBA" id="ARBA00023136"/>
    </source>
</evidence>
<keyword evidence="4 7" id="KW-1133">Transmembrane helix</keyword>
<dbReference type="EMBL" id="ML996687">
    <property type="protein sequence ID" value="KAF2405187.1"/>
    <property type="molecule type" value="Genomic_DNA"/>
</dbReference>
<feature type="transmembrane region" description="Helical" evidence="7">
    <location>
        <begin position="240"/>
        <end position="261"/>
    </location>
</feature>
<organism evidence="10 11">
    <name type="scientific">Trichodelitschia bisporula</name>
    <dbReference type="NCBI Taxonomy" id="703511"/>
    <lineage>
        <taxon>Eukaryota</taxon>
        <taxon>Fungi</taxon>
        <taxon>Dikarya</taxon>
        <taxon>Ascomycota</taxon>
        <taxon>Pezizomycotina</taxon>
        <taxon>Dothideomycetes</taxon>
        <taxon>Dothideomycetes incertae sedis</taxon>
        <taxon>Phaeotrichales</taxon>
        <taxon>Phaeotrichaceae</taxon>
        <taxon>Trichodelitschia</taxon>
    </lineage>
</organism>
<dbReference type="GO" id="GO:0016020">
    <property type="term" value="C:membrane"/>
    <property type="evidence" value="ECO:0007669"/>
    <property type="project" value="UniProtKB-SubCell"/>
</dbReference>
<dbReference type="FunFam" id="1.20.1250.20:FF:000064">
    <property type="entry name" value="MFS allantoate transporter"/>
    <property type="match status" value="1"/>
</dbReference>
<feature type="transmembrane region" description="Helical" evidence="7">
    <location>
        <begin position="373"/>
        <end position="393"/>
    </location>
</feature>
<gene>
    <name evidence="10" type="ORF">EJ06DRAFT_545750</name>
</gene>
<keyword evidence="3 7" id="KW-0812">Transmembrane</keyword>
<evidence type="ECO:0000313" key="10">
    <source>
        <dbReference type="EMBL" id="KAF2405187.1"/>
    </source>
</evidence>
<feature type="signal peptide" evidence="8">
    <location>
        <begin position="1"/>
        <end position="22"/>
    </location>
</feature>
<dbReference type="SUPFAM" id="SSF103473">
    <property type="entry name" value="MFS general substrate transporter"/>
    <property type="match status" value="1"/>
</dbReference>
<dbReference type="PROSITE" id="PS50850">
    <property type="entry name" value="MFS"/>
    <property type="match status" value="1"/>
</dbReference>
<reference evidence="10" key="1">
    <citation type="journal article" date="2020" name="Stud. Mycol.">
        <title>101 Dothideomycetes genomes: a test case for predicting lifestyles and emergence of pathogens.</title>
        <authorList>
            <person name="Haridas S."/>
            <person name="Albert R."/>
            <person name="Binder M."/>
            <person name="Bloem J."/>
            <person name="Labutti K."/>
            <person name="Salamov A."/>
            <person name="Andreopoulos B."/>
            <person name="Baker S."/>
            <person name="Barry K."/>
            <person name="Bills G."/>
            <person name="Bluhm B."/>
            <person name="Cannon C."/>
            <person name="Castanera R."/>
            <person name="Culley D."/>
            <person name="Daum C."/>
            <person name="Ezra D."/>
            <person name="Gonzalez J."/>
            <person name="Henrissat B."/>
            <person name="Kuo A."/>
            <person name="Liang C."/>
            <person name="Lipzen A."/>
            <person name="Lutzoni F."/>
            <person name="Magnuson J."/>
            <person name="Mondo S."/>
            <person name="Nolan M."/>
            <person name="Ohm R."/>
            <person name="Pangilinan J."/>
            <person name="Park H.-J."/>
            <person name="Ramirez L."/>
            <person name="Alfaro M."/>
            <person name="Sun H."/>
            <person name="Tritt A."/>
            <person name="Yoshinaga Y."/>
            <person name="Zwiers L.-H."/>
            <person name="Turgeon B."/>
            <person name="Goodwin S."/>
            <person name="Spatafora J."/>
            <person name="Crous P."/>
            <person name="Grigoriev I."/>
        </authorList>
    </citation>
    <scope>NUCLEOTIDE SEQUENCE</scope>
    <source>
        <strain evidence="10">CBS 262.69</strain>
    </source>
</reference>
<comment type="subcellular location">
    <subcellularLocation>
        <location evidence="1">Membrane</location>
        <topology evidence="1">Multi-pass membrane protein</topology>
    </subcellularLocation>
</comment>
<feature type="transmembrane region" description="Helical" evidence="7">
    <location>
        <begin position="399"/>
        <end position="421"/>
    </location>
</feature>
<evidence type="ECO:0000256" key="8">
    <source>
        <dbReference type="SAM" id="SignalP"/>
    </source>
</evidence>
<comment type="similarity">
    <text evidence="6">Belongs to the major facilitator superfamily. Allantoate permease family.</text>
</comment>
<evidence type="ECO:0000256" key="6">
    <source>
        <dbReference type="ARBA" id="ARBA00037968"/>
    </source>
</evidence>
<feature type="transmembrane region" description="Helical" evidence="7">
    <location>
        <begin position="122"/>
        <end position="141"/>
    </location>
</feature>
<evidence type="ECO:0000259" key="9">
    <source>
        <dbReference type="PROSITE" id="PS50850"/>
    </source>
</evidence>
<proteinExistence type="inferred from homology"/>
<dbReference type="Proteomes" id="UP000799640">
    <property type="component" value="Unassembled WGS sequence"/>
</dbReference>
<feature type="chain" id="PRO_5026315839" evidence="8">
    <location>
        <begin position="23"/>
        <end position="538"/>
    </location>
</feature>
<keyword evidence="5 7" id="KW-0472">Membrane</keyword>
<keyword evidence="11" id="KW-1185">Reference proteome</keyword>
<dbReference type="InterPro" id="IPR020846">
    <property type="entry name" value="MFS_dom"/>
</dbReference>
<protein>
    <submittedName>
        <fullName evidence="10">MFS general substrate transporter</fullName>
    </submittedName>
</protein>
<dbReference type="Gene3D" id="1.20.1250.20">
    <property type="entry name" value="MFS general substrate transporter like domains"/>
    <property type="match status" value="2"/>
</dbReference>